<evidence type="ECO:0008006" key="11">
    <source>
        <dbReference type="Google" id="ProtNLM"/>
    </source>
</evidence>
<keyword evidence="4 8" id="KW-1133">Transmembrane helix</keyword>
<comment type="subcellular location">
    <subcellularLocation>
        <location evidence="1">Membrane</location>
        <topology evidence="1">Multi-pass membrane protein</topology>
    </subcellularLocation>
</comment>
<keyword evidence="3 8" id="KW-0812">Transmembrane</keyword>
<sequence length="513" mass="58079">MEETKKMAQTTTNTSAVVVGETTQEKPLSMGRRILYHLWDNDQHLKTPEERKLVRKLDFGILICATLGWWMKYIDQTNVTNAYVTGMKEDLNIMGNEYTYMLMCYTIATAIMQIPSNAIALKVRPRYCIVACEIGWTIFTFAQAAATSPKQMYAFRFMIGFFESGFSPIIIFLLGSWYNKSELAKRMAIWHITGFFGAATSGFLQAAIHKTLDGHLGLAGWRWLFIICGCMSLPVALSVWWLLPDLPHNTKAWYITEEEKALALRRCALQGKVQVTGKLDLALAKRMFTNWRWWTLCLTYIFYGNACQAAPYFAIYLRENGYSVSQRNIIPGCANLVSMLTDFTWSFMSDYTQNRVYWMVGPIMCTIVVGSSILTAWPPSDAARVAGFFLAASGYVTGIMWTWANEINVGNAEERAMTISSMNGFFYATISSMNGFFYATTSFMPILIFPQTMAPKFERGFPTVLSFAVGACGLILFANFLHQRQLRMEAEATARELPVEVPESDVDENEKKT</sequence>
<feature type="transmembrane region" description="Helical" evidence="8">
    <location>
        <begin position="127"/>
        <end position="147"/>
    </location>
</feature>
<gene>
    <name evidence="9" type="ORF">FAUST_1579</name>
</gene>
<dbReference type="AlphaFoldDB" id="A0AAN6C8D5"/>
<comment type="caution">
    <text evidence="9">The sequence shown here is derived from an EMBL/GenBank/DDBJ whole genome shotgun (WGS) entry which is preliminary data.</text>
</comment>
<dbReference type="PANTHER" id="PTHR43791">
    <property type="entry name" value="PERMEASE-RELATED"/>
    <property type="match status" value="1"/>
</dbReference>
<feature type="transmembrane region" description="Helical" evidence="8">
    <location>
        <begin position="461"/>
        <end position="481"/>
    </location>
</feature>
<feature type="transmembrane region" description="Helical" evidence="8">
    <location>
        <begin position="153"/>
        <end position="175"/>
    </location>
</feature>
<reference evidence="9 10" key="1">
    <citation type="submission" date="2020-02" db="EMBL/GenBank/DDBJ databases">
        <title>Identification and distribution of gene clusters putatively required for synthesis of sphingolipid metabolism inhibitors in phylogenetically diverse species of the filamentous fungus Fusarium.</title>
        <authorList>
            <person name="Kim H.-S."/>
            <person name="Busman M."/>
            <person name="Brown D.W."/>
            <person name="Divon H."/>
            <person name="Uhlig S."/>
            <person name="Proctor R.H."/>
        </authorList>
    </citation>
    <scope>NUCLEOTIDE SEQUENCE [LARGE SCALE GENOMIC DNA]</scope>
    <source>
        <strain evidence="9 10">NRRL 2903</strain>
    </source>
</reference>
<feature type="transmembrane region" description="Helical" evidence="8">
    <location>
        <begin position="53"/>
        <end position="71"/>
    </location>
</feature>
<keyword evidence="2" id="KW-0813">Transport</keyword>
<dbReference type="GO" id="GO:0016020">
    <property type="term" value="C:membrane"/>
    <property type="evidence" value="ECO:0007669"/>
    <property type="project" value="UniProtKB-SubCell"/>
</dbReference>
<dbReference type="SUPFAM" id="SSF103473">
    <property type="entry name" value="MFS general substrate transporter"/>
    <property type="match status" value="1"/>
</dbReference>
<dbReference type="EMBL" id="JAAMOD010000034">
    <property type="protein sequence ID" value="KAF5245792.1"/>
    <property type="molecule type" value="Genomic_DNA"/>
</dbReference>
<evidence type="ECO:0000313" key="9">
    <source>
        <dbReference type="EMBL" id="KAF5245792.1"/>
    </source>
</evidence>
<accession>A0AAN6C8D5</accession>
<dbReference type="PANTHER" id="PTHR43791:SF39">
    <property type="entry name" value="TRANSPORTER LIZ1_SEO1, PUTATIVE (AFU_ORTHOLOGUE AFUA_3G00980)-RELATED"/>
    <property type="match status" value="1"/>
</dbReference>
<dbReference type="Proteomes" id="UP000537989">
    <property type="component" value="Unassembled WGS sequence"/>
</dbReference>
<organism evidence="9 10">
    <name type="scientific">Fusarium austroamericanum</name>
    <dbReference type="NCBI Taxonomy" id="282268"/>
    <lineage>
        <taxon>Eukaryota</taxon>
        <taxon>Fungi</taxon>
        <taxon>Dikarya</taxon>
        <taxon>Ascomycota</taxon>
        <taxon>Pezizomycotina</taxon>
        <taxon>Sordariomycetes</taxon>
        <taxon>Hypocreomycetidae</taxon>
        <taxon>Hypocreales</taxon>
        <taxon>Nectriaceae</taxon>
        <taxon>Fusarium</taxon>
    </lineage>
</organism>
<comment type="similarity">
    <text evidence="7">Belongs to the major facilitator superfamily. Allantoate permease family.</text>
</comment>
<evidence type="ECO:0000256" key="7">
    <source>
        <dbReference type="ARBA" id="ARBA00037968"/>
    </source>
</evidence>
<evidence type="ECO:0000256" key="3">
    <source>
        <dbReference type="ARBA" id="ARBA00022692"/>
    </source>
</evidence>
<evidence type="ECO:0000256" key="6">
    <source>
        <dbReference type="ARBA" id="ARBA00023180"/>
    </source>
</evidence>
<keyword evidence="5 8" id="KW-0472">Membrane</keyword>
<dbReference type="InterPro" id="IPR036259">
    <property type="entry name" value="MFS_trans_sf"/>
</dbReference>
<dbReference type="InterPro" id="IPR011701">
    <property type="entry name" value="MFS"/>
</dbReference>
<feature type="transmembrane region" description="Helical" evidence="8">
    <location>
        <begin position="329"/>
        <end position="349"/>
    </location>
</feature>
<protein>
    <recommendedName>
        <fullName evidence="11">Pantothenate transporter liz1</fullName>
    </recommendedName>
</protein>
<keyword evidence="10" id="KW-1185">Reference proteome</keyword>
<proteinExistence type="inferred from homology"/>
<feature type="transmembrane region" description="Helical" evidence="8">
    <location>
        <begin position="220"/>
        <end position="243"/>
    </location>
</feature>
<dbReference type="Pfam" id="PF07690">
    <property type="entry name" value="MFS_1"/>
    <property type="match status" value="1"/>
</dbReference>
<dbReference type="FunFam" id="1.20.1250.20:FF:000065">
    <property type="entry name" value="Putative MFS pantothenate transporter"/>
    <property type="match status" value="1"/>
</dbReference>
<evidence type="ECO:0000256" key="5">
    <source>
        <dbReference type="ARBA" id="ARBA00023136"/>
    </source>
</evidence>
<feature type="transmembrane region" description="Helical" evidence="8">
    <location>
        <begin position="383"/>
        <end position="404"/>
    </location>
</feature>
<evidence type="ECO:0000313" key="10">
    <source>
        <dbReference type="Proteomes" id="UP000537989"/>
    </source>
</evidence>
<dbReference type="Gene3D" id="1.20.1250.20">
    <property type="entry name" value="MFS general substrate transporter like domains"/>
    <property type="match status" value="2"/>
</dbReference>
<feature type="transmembrane region" description="Helical" evidence="8">
    <location>
        <begin position="356"/>
        <end position="377"/>
    </location>
</feature>
<feature type="transmembrane region" description="Helical" evidence="8">
    <location>
        <begin position="293"/>
        <end position="317"/>
    </location>
</feature>
<dbReference type="GO" id="GO:0022857">
    <property type="term" value="F:transmembrane transporter activity"/>
    <property type="evidence" value="ECO:0007669"/>
    <property type="project" value="InterPro"/>
</dbReference>
<feature type="transmembrane region" description="Helical" evidence="8">
    <location>
        <begin position="187"/>
        <end position="208"/>
    </location>
</feature>
<feature type="transmembrane region" description="Helical" evidence="8">
    <location>
        <begin position="98"/>
        <end position="115"/>
    </location>
</feature>
<evidence type="ECO:0000256" key="2">
    <source>
        <dbReference type="ARBA" id="ARBA00022448"/>
    </source>
</evidence>
<evidence type="ECO:0000256" key="4">
    <source>
        <dbReference type="ARBA" id="ARBA00022989"/>
    </source>
</evidence>
<evidence type="ECO:0000256" key="1">
    <source>
        <dbReference type="ARBA" id="ARBA00004141"/>
    </source>
</evidence>
<name>A0AAN6C8D5_FUSAU</name>
<evidence type="ECO:0000256" key="8">
    <source>
        <dbReference type="SAM" id="Phobius"/>
    </source>
</evidence>
<keyword evidence="6" id="KW-0325">Glycoprotein</keyword>
<feature type="transmembrane region" description="Helical" evidence="8">
    <location>
        <begin position="425"/>
        <end position="449"/>
    </location>
</feature>